<evidence type="ECO:0000313" key="6">
    <source>
        <dbReference type="Proteomes" id="UP001059546"/>
    </source>
</evidence>
<sequence>MVHRLQRLPGHNTIDTCIQSYTNQNNKPMHTNHIFQSHHSQIYISSIYPIMNAHAQQPHPSDLNTHTNTPGVHSTSFLSQYAPFISILLPTVSYILFKHDFKSSILIRLITILLPCLYNSIQHLLLFHSILSTETQHILHSIFKLIIASILLFLSLTPLIQILLISFGKSIGYPHFFLILPSLLVLPPYLLSTTLESKHPLNPAISLLALITIYSYYNQQAYYPYIAATSPILILAASCKHTSSQHKHTDLSKTVLFLLVSAAACIIIFKDSLHQLQTRLSSNSDYRNIQENYIQPFLRLTAEIF</sequence>
<dbReference type="Pfam" id="PF09591">
    <property type="entry name" value="DUF2463"/>
    <property type="match status" value="1"/>
</dbReference>
<keyword evidence="2" id="KW-1133">Transmembrane helix</keyword>
<feature type="transmembrane region" description="Helical" evidence="2">
    <location>
        <begin position="81"/>
        <end position="97"/>
    </location>
</feature>
<feature type="transmembrane region" description="Helical" evidence="2">
    <location>
        <begin position="251"/>
        <end position="269"/>
    </location>
</feature>
<dbReference type="EMBL" id="CP075152">
    <property type="protein sequence ID" value="UTX43286.1"/>
    <property type="molecule type" value="Genomic_DNA"/>
</dbReference>
<keyword evidence="2" id="KW-0812">Transmembrane</keyword>
<feature type="transmembrane region" description="Helical" evidence="2">
    <location>
        <begin position="103"/>
        <end position="121"/>
    </location>
</feature>
<keyword evidence="2" id="KW-0472">Membrane</keyword>
<dbReference type="AlphaFoldDB" id="A0A9Q9C2H4"/>
<evidence type="ECO:0000256" key="2">
    <source>
        <dbReference type="SAM" id="Phobius"/>
    </source>
</evidence>
<dbReference type="EMBL" id="CP075151">
    <property type="protein sequence ID" value="UTX43089.1"/>
    <property type="molecule type" value="Genomic_DNA"/>
</dbReference>
<feature type="transmembrane region" description="Helical" evidence="2">
    <location>
        <begin position="142"/>
        <end position="167"/>
    </location>
</feature>
<accession>A0A9Q9C2H4</accession>
<protein>
    <submittedName>
        <fullName evidence="3">DUF2463 domain-containing protein</fullName>
    </submittedName>
</protein>
<dbReference type="InterPro" id="IPR019081">
    <property type="entry name" value="UPF0328"/>
</dbReference>
<name>A0A9Q9C2H4_ENCHE</name>
<feature type="transmembrane region" description="Helical" evidence="2">
    <location>
        <begin position="222"/>
        <end position="239"/>
    </location>
</feature>
<dbReference type="EMBL" id="CP075150">
    <property type="protein sequence ID" value="UTX42886.1"/>
    <property type="molecule type" value="Genomic_DNA"/>
</dbReference>
<comment type="similarity">
    <text evidence="1">Belongs to the UPF0328 family.</text>
</comment>
<organism evidence="3 6">
    <name type="scientific">Encephalitozoon hellem</name>
    <name type="common">Microsporidian parasite</name>
    <dbReference type="NCBI Taxonomy" id="27973"/>
    <lineage>
        <taxon>Eukaryota</taxon>
        <taxon>Fungi</taxon>
        <taxon>Fungi incertae sedis</taxon>
        <taxon>Microsporidia</taxon>
        <taxon>Unikaryonidae</taxon>
        <taxon>Encephalitozoon</taxon>
    </lineage>
</organism>
<dbReference type="Proteomes" id="UP001059546">
    <property type="component" value="Chromosome VI"/>
</dbReference>
<evidence type="ECO:0000313" key="4">
    <source>
        <dbReference type="EMBL" id="UTX43089.1"/>
    </source>
</evidence>
<reference evidence="3" key="1">
    <citation type="submission" date="2021-05" db="EMBL/GenBank/DDBJ databases">
        <title>Encephalitozoon hellem ATCC 50604 Complete Genome.</title>
        <authorList>
            <person name="Mascarenhas dos Santos A.C."/>
            <person name="Julian A.T."/>
            <person name="Pombert J.-F."/>
        </authorList>
    </citation>
    <scope>NUCLEOTIDE SEQUENCE</scope>
    <source>
        <strain evidence="3">ATCC 50604</strain>
    </source>
</reference>
<feature type="transmembrane region" description="Helical" evidence="2">
    <location>
        <begin position="173"/>
        <end position="192"/>
    </location>
</feature>
<proteinExistence type="inferred from homology"/>
<evidence type="ECO:0000313" key="3">
    <source>
        <dbReference type="EMBL" id="UTX42886.1"/>
    </source>
</evidence>
<dbReference type="Proteomes" id="UP001059546">
    <property type="component" value="Chromosome V"/>
</dbReference>
<evidence type="ECO:0000313" key="5">
    <source>
        <dbReference type="EMBL" id="UTX43286.1"/>
    </source>
</evidence>
<dbReference type="Proteomes" id="UP001059546">
    <property type="component" value="Chromosome IV"/>
</dbReference>
<gene>
    <name evidence="3" type="ORF">GPU96_04g06140</name>
    <name evidence="4" type="ORF">GPU96_05g08280</name>
    <name evidence="5" type="ORF">GPU96_06g10320</name>
</gene>
<feature type="transmembrane region" description="Helical" evidence="2">
    <location>
        <begin position="199"/>
        <end position="216"/>
    </location>
</feature>
<evidence type="ECO:0000256" key="1">
    <source>
        <dbReference type="ARBA" id="ARBA00010346"/>
    </source>
</evidence>